<comment type="caution">
    <text evidence="2">The sequence shown here is derived from an EMBL/GenBank/DDBJ whole genome shotgun (WGS) entry which is preliminary data.</text>
</comment>
<keyword evidence="3" id="KW-1185">Reference proteome</keyword>
<dbReference type="EMBL" id="BAABRI010000003">
    <property type="protein sequence ID" value="GAA5481509.1"/>
    <property type="molecule type" value="Genomic_DNA"/>
</dbReference>
<sequence length="361" mass="39897">MSKAPKNIEKILLGVGGVAGLALVAFGFMKNAGAQEDFGASIGQPKDDSTDVAIANDVTATISSVTSEHEVQAATVPAPNLEGGTRPVDLFVGVPLYGSRDNPNEPVDPVTAEDIHPPIPNAWWLKWGAKLNYADSPSRDDDNDGFTNAEEYKADTNPTNAAKHPPLIAKLSYVTDDSFRWIIIPGTPINGQLTPKLEAGEPVLSPPVKLRVGFADALKEGDIFFKEGDERFVNRFKFLGTENRKVRNERLNIDEDVEFVKIEDQKDNKKGMVYEFPTRFPRAEYEGLSEYDRTAVLDLRALGMEGQSFKVEERRNFALPPDDANKDYYLKEVTPEKIVVEWKDGDQTQSVEIPKGGLPEM</sequence>
<evidence type="ECO:0000313" key="3">
    <source>
        <dbReference type="Proteomes" id="UP001476282"/>
    </source>
</evidence>
<protein>
    <submittedName>
        <fullName evidence="2">Uncharacterized protein</fullName>
    </submittedName>
</protein>
<dbReference type="Proteomes" id="UP001476282">
    <property type="component" value="Unassembled WGS sequence"/>
</dbReference>
<name>A0ABP9UJK3_9BACT</name>
<organism evidence="2 3">
    <name type="scientific">Haloferula sargassicola</name>
    <dbReference type="NCBI Taxonomy" id="490096"/>
    <lineage>
        <taxon>Bacteria</taxon>
        <taxon>Pseudomonadati</taxon>
        <taxon>Verrucomicrobiota</taxon>
        <taxon>Verrucomicrobiia</taxon>
        <taxon>Verrucomicrobiales</taxon>
        <taxon>Verrucomicrobiaceae</taxon>
        <taxon>Haloferula</taxon>
    </lineage>
</organism>
<accession>A0ABP9UJK3</accession>
<reference evidence="2 3" key="1">
    <citation type="submission" date="2024-02" db="EMBL/GenBank/DDBJ databases">
        <title>Haloferula sargassicola NBRC 104335.</title>
        <authorList>
            <person name="Ichikawa N."/>
            <person name="Katano-Makiyama Y."/>
            <person name="Hidaka K."/>
        </authorList>
    </citation>
    <scope>NUCLEOTIDE SEQUENCE [LARGE SCALE GENOMIC DNA]</scope>
    <source>
        <strain evidence="2 3">NBRC 104335</strain>
    </source>
</reference>
<dbReference type="RefSeq" id="WP_353565659.1">
    <property type="nucleotide sequence ID" value="NZ_BAABRI010000003.1"/>
</dbReference>
<feature type="region of interest" description="Disordered" evidence="1">
    <location>
        <begin position="136"/>
        <end position="161"/>
    </location>
</feature>
<proteinExistence type="predicted"/>
<evidence type="ECO:0000313" key="2">
    <source>
        <dbReference type="EMBL" id="GAA5481509.1"/>
    </source>
</evidence>
<gene>
    <name evidence="2" type="ORF">Hsar01_00718</name>
</gene>
<dbReference type="InterPro" id="IPR049974">
    <property type="entry name" value="Amuc_1099-like"/>
</dbReference>
<dbReference type="NCBIfam" id="NF042425">
    <property type="entry name" value="Amuc_1099_fam"/>
    <property type="match status" value="1"/>
</dbReference>
<evidence type="ECO:0000256" key="1">
    <source>
        <dbReference type="SAM" id="MobiDB-lite"/>
    </source>
</evidence>